<dbReference type="AlphaFoldDB" id="A0A2A3EBI6"/>
<organism evidence="1 2">
    <name type="scientific">Apis cerana cerana</name>
    <name type="common">Oriental honeybee</name>
    <dbReference type="NCBI Taxonomy" id="94128"/>
    <lineage>
        <taxon>Eukaryota</taxon>
        <taxon>Metazoa</taxon>
        <taxon>Ecdysozoa</taxon>
        <taxon>Arthropoda</taxon>
        <taxon>Hexapoda</taxon>
        <taxon>Insecta</taxon>
        <taxon>Pterygota</taxon>
        <taxon>Neoptera</taxon>
        <taxon>Endopterygota</taxon>
        <taxon>Hymenoptera</taxon>
        <taxon>Apocrita</taxon>
        <taxon>Aculeata</taxon>
        <taxon>Apoidea</taxon>
        <taxon>Anthophila</taxon>
        <taxon>Apidae</taxon>
        <taxon>Apis</taxon>
    </lineage>
</organism>
<accession>A0A2A3EBI6</accession>
<keyword evidence="2" id="KW-1185">Reference proteome</keyword>
<reference evidence="1 2" key="1">
    <citation type="submission" date="2014-07" db="EMBL/GenBank/DDBJ databases">
        <title>Genomic and transcriptomic analysis on Apis cerana provide comprehensive insights into honey bee biology.</title>
        <authorList>
            <person name="Diao Q."/>
            <person name="Sun L."/>
            <person name="Zheng H."/>
            <person name="Zheng H."/>
            <person name="Xu S."/>
            <person name="Wang S."/>
            <person name="Zeng Z."/>
            <person name="Hu F."/>
            <person name="Su S."/>
            <person name="Wu J."/>
        </authorList>
    </citation>
    <scope>NUCLEOTIDE SEQUENCE [LARGE SCALE GENOMIC DNA]</scope>
    <source>
        <tissue evidence="1">Pupae without intestine</tissue>
    </source>
</reference>
<dbReference type="Proteomes" id="UP000242457">
    <property type="component" value="Unassembled WGS sequence"/>
</dbReference>
<evidence type="ECO:0000313" key="1">
    <source>
        <dbReference type="EMBL" id="PBC29097.1"/>
    </source>
</evidence>
<proteinExistence type="predicted"/>
<protein>
    <submittedName>
        <fullName evidence="1">Uncharacterized protein</fullName>
    </submittedName>
</protein>
<dbReference type="STRING" id="94128.A0A2A3EBI6"/>
<gene>
    <name evidence="1" type="ORF">APICC_08578</name>
</gene>
<name>A0A2A3EBI6_APICC</name>
<evidence type="ECO:0000313" key="2">
    <source>
        <dbReference type="Proteomes" id="UP000242457"/>
    </source>
</evidence>
<dbReference type="OrthoDB" id="7692173at2759"/>
<sequence length="116" mass="13888">MGKYDIEQQCEDAVFEVCDARERYPSRCADELQKSIKLKSDMNMLKKFQKSIINDLPILQQDQYMRENLNFNKNKICFNYLDFKLQNTINKLNNLKAIMDQIEREKTCCINKLLEH</sequence>
<dbReference type="EMBL" id="KZ288292">
    <property type="protein sequence ID" value="PBC29097.1"/>
    <property type="molecule type" value="Genomic_DNA"/>
</dbReference>